<dbReference type="EMBL" id="AQFT01000153">
    <property type="protein sequence ID" value="EMZ20039.1"/>
    <property type="molecule type" value="Genomic_DNA"/>
</dbReference>
<keyword evidence="1" id="KW-1133">Transmembrane helix</keyword>
<feature type="non-terminal residue" evidence="2">
    <location>
        <position position="58"/>
    </location>
</feature>
<evidence type="ECO:0000313" key="3">
    <source>
        <dbReference type="Proteomes" id="UP000012589"/>
    </source>
</evidence>
<keyword evidence="1" id="KW-0812">Transmembrane</keyword>
<evidence type="ECO:0000256" key="1">
    <source>
        <dbReference type="SAM" id="Phobius"/>
    </source>
</evidence>
<organism evidence="2 3">
    <name type="scientific">Eubacterium plexicaudatum ASF492</name>
    <dbReference type="NCBI Taxonomy" id="1235802"/>
    <lineage>
        <taxon>Bacteria</taxon>
        <taxon>Bacillati</taxon>
        <taxon>Bacillota</taxon>
        <taxon>Clostridia</taxon>
        <taxon>Eubacteriales</taxon>
        <taxon>Eubacteriaceae</taxon>
        <taxon>Eubacterium</taxon>
    </lineage>
</organism>
<protein>
    <submittedName>
        <fullName evidence="2">Uncharacterized protein</fullName>
    </submittedName>
</protein>
<name>N2A6P4_9FIRM</name>
<reference evidence="2 3" key="1">
    <citation type="journal article" date="2014" name="Genome Announc.">
        <title>Draft genome sequences of the altered schaedler flora, a defined bacterial community from gnotobiotic mice.</title>
        <authorList>
            <person name="Wannemuehler M.J."/>
            <person name="Overstreet A.M."/>
            <person name="Ward D.V."/>
            <person name="Phillips G.J."/>
        </authorList>
    </citation>
    <scope>NUCLEOTIDE SEQUENCE [LARGE SCALE GENOMIC DNA]</scope>
    <source>
        <strain evidence="2 3">ASF492</strain>
    </source>
</reference>
<keyword evidence="3" id="KW-1185">Reference proteome</keyword>
<sequence length="58" mass="7182">MIVTDLLQFLFHFIFIGFPTLLWQVWRPWEQVFQKISVCVVFVFRYLSQEILHVFIDF</sequence>
<proteinExistence type="predicted"/>
<dbReference type="AlphaFoldDB" id="N2A6P4"/>
<evidence type="ECO:0000313" key="2">
    <source>
        <dbReference type="EMBL" id="EMZ20039.1"/>
    </source>
</evidence>
<dbReference type="HOGENOM" id="CLU_3000982_0_0_9"/>
<accession>N2A6P4</accession>
<dbReference type="Proteomes" id="UP000012589">
    <property type="component" value="Unassembled WGS sequence"/>
</dbReference>
<gene>
    <name evidence="2" type="ORF">C823_05215</name>
</gene>
<keyword evidence="1" id="KW-0472">Membrane</keyword>
<feature type="transmembrane region" description="Helical" evidence="1">
    <location>
        <begin position="6"/>
        <end position="26"/>
    </location>
</feature>
<comment type="caution">
    <text evidence="2">The sequence shown here is derived from an EMBL/GenBank/DDBJ whole genome shotgun (WGS) entry which is preliminary data.</text>
</comment>
<dbReference type="STRING" id="1235802.C823_05215"/>